<dbReference type="PROSITE" id="PS01081">
    <property type="entry name" value="HTH_TETR_1"/>
    <property type="match status" value="1"/>
</dbReference>
<comment type="caution">
    <text evidence="6">The sequence shown here is derived from an EMBL/GenBank/DDBJ whole genome shotgun (WGS) entry which is preliminary data.</text>
</comment>
<evidence type="ECO:0000256" key="3">
    <source>
        <dbReference type="ARBA" id="ARBA00023163"/>
    </source>
</evidence>
<feature type="DNA-binding region" description="H-T-H motif" evidence="4">
    <location>
        <begin position="32"/>
        <end position="51"/>
    </location>
</feature>
<keyword evidence="3" id="KW-0804">Transcription</keyword>
<dbReference type="InterPro" id="IPR009057">
    <property type="entry name" value="Homeodomain-like_sf"/>
</dbReference>
<evidence type="ECO:0000313" key="7">
    <source>
        <dbReference type="Proteomes" id="UP000177876"/>
    </source>
</evidence>
<dbReference type="InterPro" id="IPR036271">
    <property type="entry name" value="Tet_transcr_reg_TetR-rel_C_sf"/>
</dbReference>
<dbReference type="Proteomes" id="UP000177876">
    <property type="component" value="Unassembled WGS sequence"/>
</dbReference>
<dbReference type="Pfam" id="PF00440">
    <property type="entry name" value="TetR_N"/>
    <property type="match status" value="1"/>
</dbReference>
<name>A0A1F2WJB9_9ACTN</name>
<keyword evidence="2 4" id="KW-0238">DNA-binding</keyword>
<dbReference type="PRINTS" id="PR00455">
    <property type="entry name" value="HTHTETR"/>
</dbReference>
<feature type="domain" description="HTH tetR-type" evidence="5">
    <location>
        <begin position="9"/>
        <end position="69"/>
    </location>
</feature>
<dbReference type="PROSITE" id="PS50977">
    <property type="entry name" value="HTH_TETR_2"/>
    <property type="match status" value="1"/>
</dbReference>
<dbReference type="GO" id="GO:0003700">
    <property type="term" value="F:DNA-binding transcription factor activity"/>
    <property type="evidence" value="ECO:0007669"/>
    <property type="project" value="TreeGrafter"/>
</dbReference>
<dbReference type="AlphaFoldDB" id="A0A1F2WJB9"/>
<evidence type="ECO:0000256" key="2">
    <source>
        <dbReference type="ARBA" id="ARBA00023125"/>
    </source>
</evidence>
<dbReference type="SUPFAM" id="SSF48498">
    <property type="entry name" value="Tetracyclin repressor-like, C-terminal domain"/>
    <property type="match status" value="1"/>
</dbReference>
<dbReference type="InterPro" id="IPR023772">
    <property type="entry name" value="DNA-bd_HTH_TetR-type_CS"/>
</dbReference>
<evidence type="ECO:0000313" key="6">
    <source>
        <dbReference type="EMBL" id="OFW56942.1"/>
    </source>
</evidence>
<accession>A0A1F2WJB9</accession>
<sequence>MMARIKISDIRRREIVETAFNVFAEKGYHNTSMADIAAELEVGHGTLYRYFNNKLDIASSVTDLVIERVSQVVIEELPGELQTLDDYRGQLKRIGNRFFELQEESPRLLRILFYESSNIDPSITAKIEAAYNLFASFTEAYLKLGILRGFLKPDIHTLEAAQAINGMLFATSWALSQRREITEESRQAWQDTIITLILDGLAL</sequence>
<protein>
    <recommendedName>
        <fullName evidence="5">HTH tetR-type domain-containing protein</fullName>
    </recommendedName>
</protein>
<reference evidence="6 7" key="1">
    <citation type="journal article" date="2016" name="Nat. Commun.">
        <title>Thousands of microbial genomes shed light on interconnected biogeochemical processes in an aquifer system.</title>
        <authorList>
            <person name="Anantharaman K."/>
            <person name="Brown C.T."/>
            <person name="Hug L.A."/>
            <person name="Sharon I."/>
            <person name="Castelle C.J."/>
            <person name="Probst A.J."/>
            <person name="Thomas B.C."/>
            <person name="Singh A."/>
            <person name="Wilkins M.J."/>
            <person name="Karaoz U."/>
            <person name="Brodie E.L."/>
            <person name="Williams K.H."/>
            <person name="Hubbard S.S."/>
            <person name="Banfield J.F."/>
        </authorList>
    </citation>
    <scope>NUCLEOTIDE SEQUENCE [LARGE SCALE GENOMIC DNA]</scope>
</reference>
<dbReference type="STRING" id="1797197.A2Y75_07225"/>
<keyword evidence="1" id="KW-0805">Transcription regulation</keyword>
<dbReference type="EMBL" id="MELK01000040">
    <property type="protein sequence ID" value="OFW56942.1"/>
    <property type="molecule type" value="Genomic_DNA"/>
</dbReference>
<evidence type="ECO:0000256" key="4">
    <source>
        <dbReference type="PROSITE-ProRule" id="PRU00335"/>
    </source>
</evidence>
<dbReference type="InterPro" id="IPR050109">
    <property type="entry name" value="HTH-type_TetR-like_transc_reg"/>
</dbReference>
<dbReference type="SUPFAM" id="SSF46689">
    <property type="entry name" value="Homeodomain-like"/>
    <property type="match status" value="1"/>
</dbReference>
<dbReference type="PANTHER" id="PTHR30055">
    <property type="entry name" value="HTH-TYPE TRANSCRIPTIONAL REGULATOR RUTR"/>
    <property type="match status" value="1"/>
</dbReference>
<evidence type="ECO:0000256" key="1">
    <source>
        <dbReference type="ARBA" id="ARBA00023015"/>
    </source>
</evidence>
<gene>
    <name evidence="6" type="ORF">A2Y75_07225</name>
</gene>
<dbReference type="GO" id="GO:0000976">
    <property type="term" value="F:transcription cis-regulatory region binding"/>
    <property type="evidence" value="ECO:0007669"/>
    <property type="project" value="TreeGrafter"/>
</dbReference>
<organism evidence="6 7">
    <name type="scientific">Candidatus Solincola sediminis</name>
    <dbReference type="NCBI Taxonomy" id="1797199"/>
    <lineage>
        <taxon>Bacteria</taxon>
        <taxon>Bacillati</taxon>
        <taxon>Actinomycetota</taxon>
        <taxon>Candidatus Geothermincolia</taxon>
        <taxon>Candidatus Geothermincolales</taxon>
        <taxon>Candidatus Geothermincolaceae</taxon>
        <taxon>Candidatus Solincola</taxon>
    </lineage>
</organism>
<dbReference type="PANTHER" id="PTHR30055:SF234">
    <property type="entry name" value="HTH-TYPE TRANSCRIPTIONAL REGULATOR BETI"/>
    <property type="match status" value="1"/>
</dbReference>
<proteinExistence type="predicted"/>
<dbReference type="InterPro" id="IPR001647">
    <property type="entry name" value="HTH_TetR"/>
</dbReference>
<dbReference type="Gene3D" id="1.10.357.10">
    <property type="entry name" value="Tetracycline Repressor, domain 2"/>
    <property type="match status" value="1"/>
</dbReference>
<evidence type="ECO:0000259" key="5">
    <source>
        <dbReference type="PROSITE" id="PS50977"/>
    </source>
</evidence>
<dbReference type="Gene3D" id="1.10.10.60">
    <property type="entry name" value="Homeodomain-like"/>
    <property type="match status" value="1"/>
</dbReference>